<evidence type="ECO:0000256" key="5">
    <source>
        <dbReference type="ARBA" id="ARBA00022533"/>
    </source>
</evidence>
<comment type="subunit">
    <text evidence="4">Homodimer.</text>
</comment>
<evidence type="ECO:0000256" key="12">
    <source>
        <dbReference type="ARBA" id="ARBA00047751"/>
    </source>
</evidence>
<keyword evidence="7" id="KW-0285">Flavoprotein</keyword>
<dbReference type="UniPathway" id="UPA00193"/>
<feature type="region of interest" description="Disordered" evidence="16">
    <location>
        <begin position="50"/>
        <end position="89"/>
    </location>
</feature>
<evidence type="ECO:0000256" key="10">
    <source>
        <dbReference type="ARBA" id="ARBA00023002"/>
    </source>
</evidence>
<dbReference type="AlphaFoldDB" id="A0A8C3EAQ9"/>
<evidence type="ECO:0000256" key="1">
    <source>
        <dbReference type="ARBA" id="ARBA00001974"/>
    </source>
</evidence>
<gene>
    <name evidence="18" type="primary">MTHFR</name>
</gene>
<dbReference type="GO" id="GO:0071949">
    <property type="term" value="F:FAD binding"/>
    <property type="evidence" value="ECO:0007669"/>
    <property type="project" value="TreeGrafter"/>
</dbReference>
<dbReference type="Gene3D" id="3.20.20.220">
    <property type="match status" value="1"/>
</dbReference>
<evidence type="ECO:0000256" key="6">
    <source>
        <dbReference type="ARBA" id="ARBA00022553"/>
    </source>
</evidence>
<dbReference type="Proteomes" id="UP000694553">
    <property type="component" value="Unassembled WGS sequence"/>
</dbReference>
<evidence type="ECO:0000256" key="15">
    <source>
        <dbReference type="RuleBase" id="RU004254"/>
    </source>
</evidence>
<proteinExistence type="inferred from homology"/>
<evidence type="ECO:0000256" key="16">
    <source>
        <dbReference type="SAM" id="MobiDB-lite"/>
    </source>
</evidence>
<dbReference type="PANTHER" id="PTHR45754">
    <property type="entry name" value="METHYLENETETRAHYDROFOLATE REDUCTASE"/>
    <property type="match status" value="1"/>
</dbReference>
<evidence type="ECO:0000313" key="19">
    <source>
        <dbReference type="Proteomes" id="UP000694553"/>
    </source>
</evidence>
<dbReference type="CDD" id="cd00537">
    <property type="entry name" value="MTHFR"/>
    <property type="match status" value="1"/>
</dbReference>
<reference evidence="18" key="3">
    <citation type="submission" date="2025-09" db="UniProtKB">
        <authorList>
            <consortium name="Ensembl"/>
        </authorList>
    </citation>
    <scope>IDENTIFICATION</scope>
</reference>
<comment type="pathway">
    <text evidence="2 15">One-carbon metabolism; tetrahydrofolate interconversion.</text>
</comment>
<feature type="domain" description="MTHFR SAM-binding regulatory" evidence="17">
    <location>
        <begin position="392"/>
        <end position="692"/>
    </location>
</feature>
<dbReference type="FunFam" id="3.20.20.220:FF:000003">
    <property type="entry name" value="Methylenetetrahydrofolate reductase"/>
    <property type="match status" value="1"/>
</dbReference>
<protein>
    <recommendedName>
        <fullName evidence="14">Methylenetetrahydrofolate reductase (NADPH)</fullName>
        <ecNumber evidence="11">1.5.1.53</ecNumber>
    </recommendedName>
</protein>
<dbReference type="PANTHER" id="PTHR45754:SF3">
    <property type="entry name" value="METHYLENETETRAHYDROFOLATE REDUCTASE (NADPH)"/>
    <property type="match status" value="1"/>
</dbReference>
<comment type="function">
    <text evidence="13">Catalyzes the conversion of 5,10-methylenetetrahydrofolate to 5-methyltetrahydrofolate, a cosubstrate for homocysteine remethylation to methionine. Represents a key regulatory connection between the folate and methionine cycles.</text>
</comment>
<evidence type="ECO:0000256" key="2">
    <source>
        <dbReference type="ARBA" id="ARBA00004777"/>
    </source>
</evidence>
<dbReference type="SUPFAM" id="SSF51730">
    <property type="entry name" value="FAD-linked oxidoreductase"/>
    <property type="match status" value="1"/>
</dbReference>
<organism evidence="18 19">
    <name type="scientific">Corvus moneduloides</name>
    <name type="common">New Caledonian crow</name>
    <dbReference type="NCBI Taxonomy" id="1196302"/>
    <lineage>
        <taxon>Eukaryota</taxon>
        <taxon>Metazoa</taxon>
        <taxon>Chordata</taxon>
        <taxon>Craniata</taxon>
        <taxon>Vertebrata</taxon>
        <taxon>Euteleostomi</taxon>
        <taxon>Archelosauria</taxon>
        <taxon>Archosauria</taxon>
        <taxon>Dinosauria</taxon>
        <taxon>Saurischia</taxon>
        <taxon>Theropoda</taxon>
        <taxon>Coelurosauria</taxon>
        <taxon>Aves</taxon>
        <taxon>Neognathae</taxon>
        <taxon>Neoaves</taxon>
        <taxon>Telluraves</taxon>
        <taxon>Australaves</taxon>
        <taxon>Passeriformes</taxon>
        <taxon>Corvoidea</taxon>
        <taxon>Corvidae</taxon>
        <taxon>Corvus</taxon>
    </lineage>
</organism>
<comment type="catalytic activity">
    <reaction evidence="12">
        <text>(6S)-5-methyl-5,6,7,8-tetrahydrofolate + NADP(+) = (6R)-5,10-methylene-5,6,7,8-tetrahydrofolate + NADPH + H(+)</text>
        <dbReference type="Rhea" id="RHEA:19817"/>
        <dbReference type="ChEBI" id="CHEBI:15378"/>
        <dbReference type="ChEBI" id="CHEBI:15636"/>
        <dbReference type="ChEBI" id="CHEBI:18608"/>
        <dbReference type="ChEBI" id="CHEBI:57783"/>
        <dbReference type="ChEBI" id="CHEBI:58349"/>
        <dbReference type="EC" id="1.5.1.53"/>
    </reaction>
    <physiologicalReaction direction="right-to-left" evidence="12">
        <dbReference type="Rhea" id="RHEA:19819"/>
    </physiologicalReaction>
</comment>
<evidence type="ECO:0000256" key="9">
    <source>
        <dbReference type="ARBA" id="ARBA00022857"/>
    </source>
</evidence>
<keyword evidence="6" id="KW-0597">Phosphoprotein</keyword>
<dbReference type="OMA" id="AWKEEFY"/>
<keyword evidence="8" id="KW-0274">FAD</keyword>
<evidence type="ECO:0000256" key="13">
    <source>
        <dbReference type="ARBA" id="ARBA00054272"/>
    </source>
</evidence>
<feature type="compositionally biased region" description="Low complexity" evidence="16">
    <location>
        <begin position="56"/>
        <end position="72"/>
    </location>
</feature>
<evidence type="ECO:0000256" key="14">
    <source>
        <dbReference type="ARBA" id="ARBA00073577"/>
    </source>
</evidence>
<reference evidence="19" key="1">
    <citation type="submission" date="2019-10" db="EMBL/GenBank/DDBJ databases">
        <title>Corvus moneduloides (New Caledonian crow) genome, bCorMon1, primary haplotype.</title>
        <authorList>
            <person name="Rutz C."/>
            <person name="Fungtammasan C."/>
            <person name="Mountcastle J."/>
            <person name="Formenti G."/>
            <person name="Chow W."/>
            <person name="Howe K."/>
            <person name="Steele M.P."/>
            <person name="Fernandes J."/>
            <person name="Gilbert M.T.P."/>
            <person name="Fedrigo O."/>
            <person name="Jarvis E.D."/>
            <person name="Gemmell N."/>
        </authorList>
    </citation>
    <scope>NUCLEOTIDE SEQUENCE [LARGE SCALE GENOMIC DNA]</scope>
</reference>
<evidence type="ECO:0000256" key="11">
    <source>
        <dbReference type="ARBA" id="ARBA00034530"/>
    </source>
</evidence>
<dbReference type="Pfam" id="PF21895">
    <property type="entry name" value="MTHFR_C"/>
    <property type="match status" value="1"/>
</dbReference>
<dbReference type="GO" id="GO:0106313">
    <property type="term" value="F:methylenetetrahydrofolate reductase (NADPH) activity"/>
    <property type="evidence" value="ECO:0007669"/>
    <property type="project" value="UniProtKB-EC"/>
</dbReference>
<evidence type="ECO:0000256" key="7">
    <source>
        <dbReference type="ARBA" id="ARBA00022630"/>
    </source>
</evidence>
<dbReference type="EC" id="1.5.1.53" evidence="11"/>
<keyword evidence="10" id="KW-0560">Oxidoreductase</keyword>
<dbReference type="Ensembl" id="ENSCMUT00000018512.2">
    <property type="protein sequence ID" value="ENSCMUP00000017252.1"/>
    <property type="gene ID" value="ENSCMUG00000010142.2"/>
</dbReference>
<dbReference type="NCBIfam" id="TIGR00677">
    <property type="entry name" value="fadh2_euk"/>
    <property type="match status" value="1"/>
</dbReference>
<dbReference type="GO" id="GO:0035999">
    <property type="term" value="P:tetrahydrofolate interconversion"/>
    <property type="evidence" value="ECO:0007669"/>
    <property type="project" value="UniProtKB-UniPathway"/>
</dbReference>
<reference evidence="18" key="2">
    <citation type="submission" date="2025-08" db="UniProtKB">
        <authorList>
            <consortium name="Ensembl"/>
        </authorList>
    </citation>
    <scope>IDENTIFICATION</scope>
</reference>
<dbReference type="InterPro" id="IPR003171">
    <property type="entry name" value="Mehydrof_redctse-like"/>
</dbReference>
<keyword evidence="19" id="KW-1185">Reference proteome</keyword>
<comment type="similarity">
    <text evidence="3">Belongs to the methylenetetrahydrofolate reductase family.</text>
</comment>
<accession>A0A8C3EAQ9</accession>
<dbReference type="InterPro" id="IPR029041">
    <property type="entry name" value="FAD-linked_oxidoreductase-like"/>
</dbReference>
<evidence type="ECO:0000259" key="17">
    <source>
        <dbReference type="Pfam" id="PF21895"/>
    </source>
</evidence>
<dbReference type="InterPro" id="IPR053806">
    <property type="entry name" value="MTHFR_C"/>
</dbReference>
<name>A0A8C3EAQ9_CORMO</name>
<evidence type="ECO:0000256" key="3">
    <source>
        <dbReference type="ARBA" id="ARBA00006743"/>
    </source>
</evidence>
<dbReference type="GO" id="GO:0005829">
    <property type="term" value="C:cytosol"/>
    <property type="evidence" value="ECO:0007669"/>
    <property type="project" value="UniProtKB-ARBA"/>
</dbReference>
<sequence length="697" mass="79141">LMFGIGAVMPAKKTKDSLWGWPAVPAPCRDPCADHTPSAPLSRALTMVNETQHTCSASSSSRSDGGSSSGSESSKDNSRCSTPVLDADRHERLRDKMRRRQDAGDKWFSLEFFPPRTANAAVNLISRFDRMGAGGPLFIDVTWHPAGDPGSDKETSSMIIANTAVNYCGLETILHMTCCNQTKDDITGHLQKAKRLGLKNIMALRGDPAGEEWEEEVDGFNYAVDLVKHIRNEFDDYFDICVAGYPKGHPEAESYEADLRHLKEKVFAGADFVITQLFFRPETFLKFMKDCQAIGITCPIIPGIFPIQGYHSLRQLVKLSKLEVPQEIKDVIEPIKDNDAAIRNYGVELAVSMCRELLDSGMVHGLHFYTLNREVATTEVLKRLGLWKEDPRRPLPWAVSAHPKRRVEDVRPIFWASRPKSYIYRTQEWDDFPNGRWGNSSSPAFGELKDYYLFYLKSKSPREELLKMWGEELTCEESVFEVFTCYITGEPNRNGYKVTCMPWNDDPLATETNLLKDQLEKVNRRGILTINSQPNINGKPSTDPIVGWGPSGGYVFQKAYLEFFTSSEIVTALLKVLKKYELRVNYHIVNVKGQNITNAPDLQPNAVTWGIFPGREIIQPTVVDPVSFLSWKDEAFALWIEQWAKLYEEESPSRMIIQYIHDNYYLVNLVDNDFPLENCLWQVVEDTFELLNSPTQQ</sequence>
<dbReference type="Pfam" id="PF02219">
    <property type="entry name" value="MTHFR"/>
    <property type="match status" value="1"/>
</dbReference>
<comment type="cofactor">
    <cofactor evidence="1">
        <name>FAD</name>
        <dbReference type="ChEBI" id="CHEBI:57692"/>
    </cofactor>
</comment>
<keyword evidence="5" id="KW-0021">Allosteric enzyme</keyword>
<evidence type="ECO:0000313" key="18">
    <source>
        <dbReference type="Ensembl" id="ENSCMUP00000017252.1"/>
    </source>
</evidence>
<evidence type="ECO:0000256" key="4">
    <source>
        <dbReference type="ARBA" id="ARBA00011738"/>
    </source>
</evidence>
<evidence type="ECO:0000256" key="8">
    <source>
        <dbReference type="ARBA" id="ARBA00022827"/>
    </source>
</evidence>
<dbReference type="GO" id="GO:0009086">
    <property type="term" value="P:methionine biosynthetic process"/>
    <property type="evidence" value="ECO:0007669"/>
    <property type="project" value="TreeGrafter"/>
</dbReference>
<keyword evidence="9" id="KW-0521">NADP</keyword>
<dbReference type="InterPro" id="IPR004621">
    <property type="entry name" value="Fadh2_euk"/>
</dbReference>